<protein>
    <submittedName>
        <fullName evidence="1">Uncharacterized protein</fullName>
    </submittedName>
</protein>
<evidence type="ECO:0000313" key="2">
    <source>
        <dbReference type="Proteomes" id="UP001458880"/>
    </source>
</evidence>
<accession>A0AAW1IF02</accession>
<gene>
    <name evidence="1" type="ORF">QE152_g35816</name>
</gene>
<dbReference type="AlphaFoldDB" id="A0AAW1IF02"/>
<dbReference type="Proteomes" id="UP001458880">
    <property type="component" value="Unassembled WGS sequence"/>
</dbReference>
<organism evidence="1 2">
    <name type="scientific">Popillia japonica</name>
    <name type="common">Japanese beetle</name>
    <dbReference type="NCBI Taxonomy" id="7064"/>
    <lineage>
        <taxon>Eukaryota</taxon>
        <taxon>Metazoa</taxon>
        <taxon>Ecdysozoa</taxon>
        <taxon>Arthropoda</taxon>
        <taxon>Hexapoda</taxon>
        <taxon>Insecta</taxon>
        <taxon>Pterygota</taxon>
        <taxon>Neoptera</taxon>
        <taxon>Endopterygota</taxon>
        <taxon>Coleoptera</taxon>
        <taxon>Polyphaga</taxon>
        <taxon>Scarabaeiformia</taxon>
        <taxon>Scarabaeidae</taxon>
        <taxon>Rutelinae</taxon>
        <taxon>Popillia</taxon>
    </lineage>
</organism>
<sequence>MWAVGRGQHEGGSGKVLTKMTMTIREASFRYSVPRGSDRIKLLSDGKEITPQRLCNSNKGTYKCTFNEYQEETLYNHVKALDNQLMQLNNCEFLKLVY</sequence>
<reference evidence="1 2" key="1">
    <citation type="journal article" date="2024" name="BMC Genomics">
        <title>De novo assembly and annotation of Popillia japonica's genome with initial clues to its potential as an invasive pest.</title>
        <authorList>
            <person name="Cucini C."/>
            <person name="Boschi S."/>
            <person name="Funari R."/>
            <person name="Cardaioli E."/>
            <person name="Iannotti N."/>
            <person name="Marturano G."/>
            <person name="Paoli F."/>
            <person name="Bruttini M."/>
            <person name="Carapelli A."/>
            <person name="Frati F."/>
            <person name="Nardi F."/>
        </authorList>
    </citation>
    <scope>NUCLEOTIDE SEQUENCE [LARGE SCALE GENOMIC DNA]</scope>
    <source>
        <strain evidence="1">DMR45628</strain>
    </source>
</reference>
<comment type="caution">
    <text evidence="1">The sequence shown here is derived from an EMBL/GenBank/DDBJ whole genome shotgun (WGS) entry which is preliminary data.</text>
</comment>
<proteinExistence type="predicted"/>
<evidence type="ECO:0000313" key="1">
    <source>
        <dbReference type="EMBL" id="KAK9688060.1"/>
    </source>
</evidence>
<dbReference type="EMBL" id="JASPKY010000609">
    <property type="protein sequence ID" value="KAK9688060.1"/>
    <property type="molecule type" value="Genomic_DNA"/>
</dbReference>
<keyword evidence="2" id="KW-1185">Reference proteome</keyword>
<name>A0AAW1IF02_POPJA</name>